<evidence type="ECO:0000313" key="4">
    <source>
        <dbReference type="Proteomes" id="UP000636960"/>
    </source>
</evidence>
<feature type="transmembrane region" description="Helical" evidence="1">
    <location>
        <begin position="238"/>
        <end position="259"/>
    </location>
</feature>
<feature type="transmembrane region" description="Helical" evidence="1">
    <location>
        <begin position="306"/>
        <end position="327"/>
    </location>
</feature>
<feature type="transmembrane region" description="Helical" evidence="1">
    <location>
        <begin position="405"/>
        <end position="423"/>
    </location>
</feature>
<feature type="chain" id="PRO_5037977378" description="Transmembrane protein" evidence="2">
    <location>
        <begin position="28"/>
        <end position="508"/>
    </location>
</feature>
<keyword evidence="2" id="KW-0732">Signal</keyword>
<keyword evidence="1" id="KW-0812">Transmembrane</keyword>
<proteinExistence type="predicted"/>
<evidence type="ECO:0000256" key="1">
    <source>
        <dbReference type="SAM" id="Phobius"/>
    </source>
</evidence>
<organism evidence="3 4">
    <name type="scientific">Paractinoplanes rishiriensis</name>
    <dbReference type="NCBI Taxonomy" id="1050105"/>
    <lineage>
        <taxon>Bacteria</taxon>
        <taxon>Bacillati</taxon>
        <taxon>Actinomycetota</taxon>
        <taxon>Actinomycetes</taxon>
        <taxon>Micromonosporales</taxon>
        <taxon>Micromonosporaceae</taxon>
        <taxon>Paractinoplanes</taxon>
    </lineage>
</organism>
<evidence type="ECO:0000256" key="2">
    <source>
        <dbReference type="SAM" id="SignalP"/>
    </source>
</evidence>
<dbReference type="EMBL" id="BOMV01000007">
    <property type="protein sequence ID" value="GIE93658.1"/>
    <property type="molecule type" value="Genomic_DNA"/>
</dbReference>
<dbReference type="Proteomes" id="UP000636960">
    <property type="component" value="Unassembled WGS sequence"/>
</dbReference>
<evidence type="ECO:0000313" key="3">
    <source>
        <dbReference type="EMBL" id="GIE93658.1"/>
    </source>
</evidence>
<feature type="transmembrane region" description="Helical" evidence="1">
    <location>
        <begin position="132"/>
        <end position="149"/>
    </location>
</feature>
<reference evidence="3" key="1">
    <citation type="submission" date="2021-01" db="EMBL/GenBank/DDBJ databases">
        <title>Whole genome shotgun sequence of Actinoplanes rishiriensis NBRC 108556.</title>
        <authorList>
            <person name="Komaki H."/>
            <person name="Tamura T."/>
        </authorList>
    </citation>
    <scope>NUCLEOTIDE SEQUENCE</scope>
    <source>
        <strain evidence="3">NBRC 108556</strain>
    </source>
</reference>
<accession>A0A919JRY1</accession>
<keyword evidence="4" id="KW-1185">Reference proteome</keyword>
<keyword evidence="1" id="KW-0472">Membrane</keyword>
<feature type="signal peptide" evidence="2">
    <location>
        <begin position="1"/>
        <end position="27"/>
    </location>
</feature>
<name>A0A919JRY1_9ACTN</name>
<keyword evidence="1" id="KW-1133">Transmembrane helix</keyword>
<feature type="transmembrane region" description="Helical" evidence="1">
    <location>
        <begin position="187"/>
        <end position="218"/>
    </location>
</feature>
<feature type="transmembrane region" description="Helical" evidence="1">
    <location>
        <begin position="339"/>
        <end position="361"/>
    </location>
</feature>
<protein>
    <recommendedName>
        <fullName evidence="5">Transmembrane protein</fullName>
    </recommendedName>
</protein>
<feature type="transmembrane region" description="Helical" evidence="1">
    <location>
        <begin position="382"/>
        <end position="399"/>
    </location>
</feature>
<dbReference type="AlphaFoldDB" id="A0A919JRY1"/>
<feature type="transmembrane region" description="Helical" evidence="1">
    <location>
        <begin position="95"/>
        <end position="120"/>
    </location>
</feature>
<dbReference type="RefSeq" id="WP_203779967.1">
    <property type="nucleotide sequence ID" value="NZ_BOMV01000007.1"/>
</dbReference>
<gene>
    <name evidence="3" type="ORF">Ari01nite_11230</name>
</gene>
<sequence>MNPLWRRALLRAALVPLVVLAPLVALAPTADHRFNVYWHGGLFRDDPLRIVPHTLDSLPGYLRAGNFRPLGRMLEKLLDLVAYTLGDVFGLPANVAFRLVSFAAAVLLCVLALVFAQSVLTRGRLFREPPSTVAALLPFAAGGGLIAAGKSSPVVLFGGLYLTSAAVVLAVAAAVCRIDPDRRIRLWWVPAVLAAGAVLAVCNEIVYLALPLATVAALARGRWVLGLPPRRLLAAAPARVLALMWLGFLPAFVAARLVIQGYCARGACYKGSDVAAGPAVLEAFPVRLVSWFPALMWQTAARGRGWLGGVVLILALLVLVVLVVQAIRDLPGLSTVDRPAAAALAVSAAALVALGAGLGSLSIDVQDIVAAGRWGQAWRDSAVTMPAGALLLAGLAHLVRPRPVVLAGLVLLLAGTASVSAAANKRFRDKVAATPAARLDDRLAQSVAEFDPTPAGAARRCALRAEFFAMFAGTPFSLRRFDQSFNRAAQQRAGVPFCPGVTGTEQGR</sequence>
<feature type="transmembrane region" description="Helical" evidence="1">
    <location>
        <begin position="155"/>
        <end position="175"/>
    </location>
</feature>
<evidence type="ECO:0008006" key="5">
    <source>
        <dbReference type="Google" id="ProtNLM"/>
    </source>
</evidence>
<comment type="caution">
    <text evidence="3">The sequence shown here is derived from an EMBL/GenBank/DDBJ whole genome shotgun (WGS) entry which is preliminary data.</text>
</comment>